<reference evidence="3 4" key="1">
    <citation type="submission" date="2012-04" db="EMBL/GenBank/DDBJ databases">
        <title>The Genome Sequence of Saprolegnia declina VS20.</title>
        <authorList>
            <consortium name="The Broad Institute Genome Sequencing Platform"/>
            <person name="Russ C."/>
            <person name="Nusbaum C."/>
            <person name="Tyler B."/>
            <person name="van West P."/>
            <person name="Dieguez-Uribeondo J."/>
            <person name="de Bruijn I."/>
            <person name="Tripathy S."/>
            <person name="Jiang R."/>
            <person name="Young S.K."/>
            <person name="Zeng Q."/>
            <person name="Gargeya S."/>
            <person name="Fitzgerald M."/>
            <person name="Haas B."/>
            <person name="Abouelleil A."/>
            <person name="Alvarado L."/>
            <person name="Arachchi H.M."/>
            <person name="Berlin A."/>
            <person name="Chapman S.B."/>
            <person name="Goldberg J."/>
            <person name="Griggs A."/>
            <person name="Gujja S."/>
            <person name="Hansen M."/>
            <person name="Howarth C."/>
            <person name="Imamovic A."/>
            <person name="Larimer J."/>
            <person name="McCowen C."/>
            <person name="Montmayeur A."/>
            <person name="Murphy C."/>
            <person name="Neiman D."/>
            <person name="Pearson M."/>
            <person name="Priest M."/>
            <person name="Roberts A."/>
            <person name="Saif S."/>
            <person name="Shea T."/>
            <person name="Sisk P."/>
            <person name="Sykes S."/>
            <person name="Wortman J."/>
            <person name="Nusbaum C."/>
            <person name="Birren B."/>
        </authorList>
    </citation>
    <scope>NUCLEOTIDE SEQUENCE [LARGE SCALE GENOMIC DNA]</scope>
    <source>
        <strain evidence="3 4">VS20</strain>
    </source>
</reference>
<dbReference type="InterPro" id="IPR003673">
    <property type="entry name" value="CoA-Trfase_fam_III"/>
</dbReference>
<dbReference type="OrthoDB" id="5863171at2759"/>
<dbReference type="Proteomes" id="UP000030762">
    <property type="component" value="Unassembled WGS sequence"/>
</dbReference>
<dbReference type="AlphaFoldDB" id="T0R4F7"/>
<dbReference type="eggNOG" id="KOG3957">
    <property type="taxonomic scope" value="Eukaryota"/>
</dbReference>
<dbReference type="EMBL" id="JH767134">
    <property type="protein sequence ID" value="EQC41245.1"/>
    <property type="molecule type" value="Genomic_DNA"/>
</dbReference>
<keyword evidence="4" id="KW-1185">Reference proteome</keyword>
<name>T0R4F7_SAPDV</name>
<dbReference type="OMA" id="IIAGPYC"/>
<dbReference type="Gene3D" id="3.30.1540.10">
    <property type="entry name" value="formyl-coa transferase, domain 3"/>
    <property type="match status" value="1"/>
</dbReference>
<dbReference type="InParanoid" id="T0R4F7"/>
<evidence type="ECO:0000313" key="3">
    <source>
        <dbReference type="EMBL" id="EQC41245.1"/>
    </source>
</evidence>
<dbReference type="VEuPathDB" id="FungiDB:SDRG_01220"/>
<dbReference type="GeneID" id="19941947"/>
<dbReference type="RefSeq" id="XP_008604959.1">
    <property type="nucleotide sequence ID" value="XM_008606737.1"/>
</dbReference>
<evidence type="ECO:0008006" key="5">
    <source>
        <dbReference type="Google" id="ProtNLM"/>
    </source>
</evidence>
<organism evidence="3 4">
    <name type="scientific">Saprolegnia diclina (strain VS20)</name>
    <dbReference type="NCBI Taxonomy" id="1156394"/>
    <lineage>
        <taxon>Eukaryota</taxon>
        <taxon>Sar</taxon>
        <taxon>Stramenopiles</taxon>
        <taxon>Oomycota</taxon>
        <taxon>Saprolegniomycetes</taxon>
        <taxon>Saprolegniales</taxon>
        <taxon>Saprolegniaceae</taxon>
        <taxon>Saprolegnia</taxon>
    </lineage>
</organism>
<keyword evidence="2" id="KW-0808">Transferase</keyword>
<dbReference type="PANTHER" id="PTHR48228:SF6">
    <property type="entry name" value="L-CARNITINE COA-TRANSFERASE"/>
    <property type="match status" value="1"/>
</dbReference>
<dbReference type="STRING" id="1156394.T0R4F7"/>
<sequence>MPSSSSVARKLPLDGLRVIECGHLIAGPFAGMILAYFGAEVIKIEPRTGDQCRDMRLIDAENHTSLWWYSIGRNKHSVCVDLNTPDGRGIVKQLVNKSDVFIENFRPGKMEAWHLGPQEFEATNPELIYARVSGYGQTGPYKAKPGFASVCEAFGGFRYVNGFPDRPSARPNLSLGDTMAGLHAALGITMALVGKERSSSRQGQVVDVAIYESMFNVLEAIVPEHSYNGAVRECSGSTITGIVPSNTYPTSDKKHVVIGANMDGLYMKLMDLIGTPELKVHKTNVERVQFQADIDDAIGRWTASLPLADILVQLDNARIPVGPINSITEMAADPHYAARNMFESVTIPGHAKPLQIPAVSPKLSGTPGRTQWPGKPLGADTKWCLESVLGMAPAEIEKLLRDEIVFEARS</sequence>
<dbReference type="GO" id="GO:0016740">
    <property type="term" value="F:transferase activity"/>
    <property type="evidence" value="ECO:0007669"/>
    <property type="project" value="UniProtKB-KW"/>
</dbReference>
<dbReference type="Pfam" id="PF02515">
    <property type="entry name" value="CoA_transf_3"/>
    <property type="match status" value="1"/>
</dbReference>
<evidence type="ECO:0000256" key="1">
    <source>
        <dbReference type="ARBA" id="ARBA00008383"/>
    </source>
</evidence>
<comment type="similarity">
    <text evidence="1">Belongs to the CoA-transferase III family.</text>
</comment>
<evidence type="ECO:0000256" key="2">
    <source>
        <dbReference type="ARBA" id="ARBA00022679"/>
    </source>
</evidence>
<dbReference type="Gene3D" id="3.40.50.10540">
    <property type="entry name" value="Crotonobetainyl-coa:carnitine coa-transferase, domain 1"/>
    <property type="match status" value="1"/>
</dbReference>
<dbReference type="InterPro" id="IPR050509">
    <property type="entry name" value="CoA-transferase_III"/>
</dbReference>
<accession>T0R4F7</accession>
<dbReference type="SUPFAM" id="SSF89796">
    <property type="entry name" value="CoA-transferase family III (CaiB/BaiF)"/>
    <property type="match status" value="1"/>
</dbReference>
<gene>
    <name evidence="3" type="ORF">SDRG_01220</name>
</gene>
<protein>
    <recommendedName>
        <fullName evidence="5">Formyl-CoA transferase</fullName>
    </recommendedName>
</protein>
<evidence type="ECO:0000313" key="4">
    <source>
        <dbReference type="Proteomes" id="UP000030762"/>
    </source>
</evidence>
<dbReference type="PANTHER" id="PTHR48228">
    <property type="entry name" value="SUCCINYL-COA--D-CITRAMALATE COA-TRANSFERASE"/>
    <property type="match status" value="1"/>
</dbReference>
<proteinExistence type="inferred from homology"/>
<dbReference type="InterPro" id="IPR023606">
    <property type="entry name" value="CoA-Trfase_III_dom_1_sf"/>
</dbReference>
<dbReference type="InterPro" id="IPR044855">
    <property type="entry name" value="CoA-Trfase_III_dom3_sf"/>
</dbReference>